<name>A0AAW4XDD4_RHORH</name>
<sequence length="86" mass="9115">MTSTPDLTSQAYTITGLLGQAVHHKLRLTISTVEGVSTTGTPIQFWTGDGSLVTLTEGNEVWFVPLAQITKIVPNPASAPVTVHTL</sequence>
<organism evidence="1 2">
    <name type="scientific">Rhodococcus rhodochrous</name>
    <dbReference type="NCBI Taxonomy" id="1829"/>
    <lineage>
        <taxon>Bacteria</taxon>
        <taxon>Bacillati</taxon>
        <taxon>Actinomycetota</taxon>
        <taxon>Actinomycetes</taxon>
        <taxon>Mycobacteriales</taxon>
        <taxon>Nocardiaceae</taxon>
        <taxon>Rhodococcus</taxon>
    </lineage>
</organism>
<dbReference type="EMBL" id="JAJNCO010000004">
    <property type="protein sequence ID" value="MCD2111413.1"/>
    <property type="molecule type" value="Genomic_DNA"/>
</dbReference>
<reference evidence="1" key="1">
    <citation type="submission" date="2021-11" db="EMBL/GenBank/DDBJ databases">
        <title>Development of a sustainable strategy for remediation of hydrocarbon-contaminated territories based on the waste exchange concept.</title>
        <authorList>
            <person name="Elkin A."/>
        </authorList>
    </citation>
    <scope>NUCLEOTIDE SEQUENCE</scope>
    <source>
        <strain evidence="1">IEGM 757</strain>
    </source>
</reference>
<evidence type="ECO:0000313" key="2">
    <source>
        <dbReference type="Proteomes" id="UP001198630"/>
    </source>
</evidence>
<evidence type="ECO:0000313" key="1">
    <source>
        <dbReference type="EMBL" id="MCD2111413.1"/>
    </source>
</evidence>
<proteinExistence type="predicted"/>
<dbReference type="AlphaFoldDB" id="A0AAW4XDD4"/>
<comment type="caution">
    <text evidence="1">The sequence shown here is derived from an EMBL/GenBank/DDBJ whole genome shotgun (WGS) entry which is preliminary data.</text>
</comment>
<accession>A0AAW4XDD4</accession>
<gene>
    <name evidence="1" type="ORF">LQ384_09925</name>
</gene>
<dbReference type="RefSeq" id="WP_230789870.1">
    <property type="nucleotide sequence ID" value="NZ_JAJNCO010000004.1"/>
</dbReference>
<protein>
    <submittedName>
        <fullName evidence="1">Uncharacterized protein</fullName>
    </submittedName>
</protein>
<dbReference type="Proteomes" id="UP001198630">
    <property type="component" value="Unassembled WGS sequence"/>
</dbReference>